<accession>A0A2T1IYS5</accession>
<reference evidence="2 4" key="2">
    <citation type="submission" date="2019-06" db="EMBL/GenBank/DDBJ databases">
        <title>Genome of Acinetobacter radioresistens APH1, a phenol degrading strain.</title>
        <authorList>
            <person name="Liu Y."/>
        </authorList>
    </citation>
    <scope>NUCLEOTIDE SEQUENCE [LARGE SCALE GENOMIC DNA]</scope>
    <source>
        <strain evidence="2 4">APH1</strain>
    </source>
</reference>
<dbReference type="InterPro" id="IPR029058">
    <property type="entry name" value="AB_hydrolase_fold"/>
</dbReference>
<sequence length="159" mass="18186">MHGLDSSRESTKFHALQSENKCCITVDYRNLNYQTVAHFYQEIIQKIQPDVLVGHSLGAYWALKMSALFKLPALVANPSLKPQFRTDYPSINETDLDSDAPKIAYLELGDEELNMLEAQEYLEQFMLVEAVEGGCHRLSNPDNLNQLLHHLENHFLQPI</sequence>
<reference evidence="1 3" key="1">
    <citation type="journal article" date="2018" name="Nat. Biotechnol.">
        <title>A standardized bacterial taxonomy based on genome phylogeny substantially revises the tree of life.</title>
        <authorList>
            <person name="Parks D.H."/>
            <person name="Chuvochina M."/>
            <person name="Waite D.W."/>
            <person name="Rinke C."/>
            <person name="Skarshewski A."/>
            <person name="Chaumeil P.A."/>
            <person name="Hugenholtz P."/>
        </authorList>
    </citation>
    <scope>NUCLEOTIDE SEQUENCE [LARGE SCALE GENOMIC DNA]</scope>
    <source>
        <strain evidence="1">UBA10045</strain>
    </source>
</reference>
<evidence type="ECO:0000313" key="3">
    <source>
        <dbReference type="Proteomes" id="UP000262257"/>
    </source>
</evidence>
<dbReference type="Pfam" id="PF05728">
    <property type="entry name" value="UPF0227"/>
    <property type="match status" value="1"/>
</dbReference>
<evidence type="ECO:0000313" key="2">
    <source>
        <dbReference type="EMBL" id="TNX92903.1"/>
    </source>
</evidence>
<dbReference type="EMBL" id="DPXL01000122">
    <property type="protein sequence ID" value="HCM31765.1"/>
    <property type="molecule type" value="Genomic_DNA"/>
</dbReference>
<dbReference type="Proteomes" id="UP000314285">
    <property type="component" value="Unassembled WGS sequence"/>
</dbReference>
<evidence type="ECO:0000313" key="4">
    <source>
        <dbReference type="Proteomes" id="UP000314285"/>
    </source>
</evidence>
<protein>
    <submittedName>
        <fullName evidence="1">Esterase</fullName>
    </submittedName>
</protein>
<gene>
    <name evidence="1" type="ORF">DIC32_09770</name>
    <name evidence="2" type="ORF">FHY67_04875</name>
</gene>
<dbReference type="Proteomes" id="UP000262257">
    <property type="component" value="Unassembled WGS sequence"/>
</dbReference>
<dbReference type="InterPro" id="IPR008886">
    <property type="entry name" value="UPF0227/Esterase_YqiA"/>
</dbReference>
<organism evidence="1 3">
    <name type="scientific">Acinetobacter radioresistens</name>
    <dbReference type="NCBI Taxonomy" id="40216"/>
    <lineage>
        <taxon>Bacteria</taxon>
        <taxon>Pseudomonadati</taxon>
        <taxon>Pseudomonadota</taxon>
        <taxon>Gammaproteobacteria</taxon>
        <taxon>Moraxellales</taxon>
        <taxon>Moraxellaceae</taxon>
        <taxon>Acinetobacter</taxon>
    </lineage>
</organism>
<name>A0A2T1IYS5_ACIRA</name>
<dbReference type="Gene3D" id="3.40.50.1820">
    <property type="entry name" value="alpha/beta hydrolase"/>
    <property type="match status" value="1"/>
</dbReference>
<dbReference type="AlphaFoldDB" id="A0A2T1IYS5"/>
<proteinExistence type="predicted"/>
<comment type="caution">
    <text evidence="1">The sequence shown here is derived from an EMBL/GenBank/DDBJ whole genome shotgun (WGS) entry which is preliminary data.</text>
</comment>
<evidence type="ECO:0000313" key="1">
    <source>
        <dbReference type="EMBL" id="HCM31765.1"/>
    </source>
</evidence>
<dbReference type="EMBL" id="VFBM01000003">
    <property type="protein sequence ID" value="TNX92903.1"/>
    <property type="molecule type" value="Genomic_DNA"/>
</dbReference>
<dbReference type="SUPFAM" id="SSF53474">
    <property type="entry name" value="alpha/beta-Hydrolases"/>
    <property type="match status" value="1"/>
</dbReference>